<evidence type="ECO:0000313" key="10">
    <source>
        <dbReference type="Proteomes" id="UP001221268"/>
    </source>
</evidence>
<dbReference type="CDD" id="cd01011">
    <property type="entry name" value="nicotinamidase"/>
    <property type="match status" value="1"/>
</dbReference>
<evidence type="ECO:0000256" key="7">
    <source>
        <dbReference type="ARBA" id="ARBA00043224"/>
    </source>
</evidence>
<dbReference type="Gene3D" id="3.40.50.850">
    <property type="entry name" value="Isochorismatase-like"/>
    <property type="match status" value="1"/>
</dbReference>
<dbReference type="SUPFAM" id="SSF52499">
    <property type="entry name" value="Isochorismatase-like hydrolases"/>
    <property type="match status" value="1"/>
</dbReference>
<accession>A0ABY7RJ75</accession>
<dbReference type="EMBL" id="CP116766">
    <property type="protein sequence ID" value="WCL71291.1"/>
    <property type="molecule type" value="Genomic_DNA"/>
</dbReference>
<evidence type="ECO:0000256" key="2">
    <source>
        <dbReference type="ARBA" id="ARBA00022642"/>
    </source>
</evidence>
<name>A0ABY7RJ75_9NEIS</name>
<protein>
    <recommendedName>
        <fullName evidence="6">nicotinamidase</fullName>
        <ecNumber evidence="6">3.5.1.19</ecNumber>
    </recommendedName>
    <alternativeName>
        <fullName evidence="7">Nicotinamide deamidase</fullName>
    </alternativeName>
</protein>
<sequence>MIVSIDVDAQKTFSPLCPAELPVAGGDEIVVELNRQAALADLRVMTKDAHSPAAKWLVDTPQQMLQPTGLPDADVTWVAHAMVGTYGYELLDGLPDTKQYDYCVWKGVDPEFHPYGACFHDLQEKLSTGLIEWLRDRQAKIIMVGGLATDYCVKTTVLQLLKAGGWQVWVNRAACRGIAKETVRLAWQEMEAAGATVFHNAEEIENFIKFNNLK</sequence>
<dbReference type="InterPro" id="IPR036380">
    <property type="entry name" value="Isochorismatase-like_sf"/>
</dbReference>
<comment type="pathway">
    <text evidence="5">Cofactor biosynthesis; nicotinate biosynthesis; nicotinate from nicotinamide: step 1/1.</text>
</comment>
<proteinExistence type="inferred from homology"/>
<dbReference type="Pfam" id="PF00857">
    <property type="entry name" value="Isochorismatase"/>
    <property type="match status" value="1"/>
</dbReference>
<reference evidence="9 10" key="1">
    <citation type="submission" date="2023-01" db="EMBL/GenBank/DDBJ databases">
        <authorList>
            <person name="Yang C."/>
        </authorList>
    </citation>
    <scope>NUCLEOTIDE SEQUENCE [LARGE SCALE GENOMIC DNA]</scope>
    <source>
        <strain evidence="9 10">ZJ106</strain>
    </source>
</reference>
<dbReference type="RefSeq" id="WP_237090695.1">
    <property type="nucleotide sequence ID" value="NZ_CP116766.1"/>
</dbReference>
<evidence type="ECO:0000256" key="6">
    <source>
        <dbReference type="ARBA" id="ARBA00039017"/>
    </source>
</evidence>
<dbReference type="InterPro" id="IPR000868">
    <property type="entry name" value="Isochorismatase-like_dom"/>
</dbReference>
<keyword evidence="10" id="KW-1185">Reference proteome</keyword>
<keyword evidence="3" id="KW-0479">Metal-binding</keyword>
<evidence type="ECO:0000256" key="4">
    <source>
        <dbReference type="ARBA" id="ARBA00022801"/>
    </source>
</evidence>
<keyword evidence="2" id="KW-0662">Pyridine nucleotide biosynthesis</keyword>
<comment type="similarity">
    <text evidence="1">Belongs to the isochorismatase family.</text>
</comment>
<keyword evidence="4" id="KW-0378">Hydrolase</keyword>
<evidence type="ECO:0000259" key="8">
    <source>
        <dbReference type="Pfam" id="PF00857"/>
    </source>
</evidence>
<dbReference type="PANTHER" id="PTHR11080">
    <property type="entry name" value="PYRAZINAMIDASE/NICOTINAMIDASE"/>
    <property type="match status" value="1"/>
</dbReference>
<evidence type="ECO:0000313" key="9">
    <source>
        <dbReference type="EMBL" id="WCL71291.1"/>
    </source>
</evidence>
<feature type="domain" description="Isochorismatase-like" evidence="8">
    <location>
        <begin position="82"/>
        <end position="199"/>
    </location>
</feature>
<dbReference type="EC" id="3.5.1.19" evidence="6"/>
<dbReference type="Proteomes" id="UP001221268">
    <property type="component" value="Chromosome"/>
</dbReference>
<evidence type="ECO:0000256" key="1">
    <source>
        <dbReference type="ARBA" id="ARBA00006336"/>
    </source>
</evidence>
<gene>
    <name evidence="9" type="ORF">PJU73_08130</name>
</gene>
<evidence type="ECO:0000256" key="3">
    <source>
        <dbReference type="ARBA" id="ARBA00022723"/>
    </source>
</evidence>
<dbReference type="PANTHER" id="PTHR11080:SF2">
    <property type="entry name" value="LD05707P"/>
    <property type="match status" value="1"/>
</dbReference>
<evidence type="ECO:0000256" key="5">
    <source>
        <dbReference type="ARBA" id="ARBA00037900"/>
    </source>
</evidence>
<organism evidence="9 10">
    <name type="scientific">Neisseria lisongii</name>
    <dbReference type="NCBI Taxonomy" id="2912188"/>
    <lineage>
        <taxon>Bacteria</taxon>
        <taxon>Pseudomonadati</taxon>
        <taxon>Pseudomonadota</taxon>
        <taxon>Betaproteobacteria</taxon>
        <taxon>Neisseriales</taxon>
        <taxon>Neisseriaceae</taxon>
        <taxon>Neisseria</taxon>
    </lineage>
</organism>
<dbReference type="InterPro" id="IPR052347">
    <property type="entry name" value="Isochorismatase_Nicotinamidase"/>
</dbReference>